<evidence type="ECO:0000256" key="3">
    <source>
        <dbReference type="ARBA" id="ARBA00022960"/>
    </source>
</evidence>
<comment type="caution">
    <text evidence="8">The sequence shown here is derived from an EMBL/GenBank/DDBJ whole genome shotgun (WGS) entry which is preliminary data.</text>
</comment>
<dbReference type="SUPFAM" id="SSF141523">
    <property type="entry name" value="L,D-transpeptidase catalytic domain-like"/>
    <property type="match status" value="1"/>
</dbReference>
<evidence type="ECO:0000313" key="8">
    <source>
        <dbReference type="EMBL" id="MBM6619166.1"/>
    </source>
</evidence>
<feature type="active site" description="Nucleophile" evidence="6">
    <location>
        <position position="130"/>
    </location>
</feature>
<dbReference type="Gene3D" id="2.40.440.10">
    <property type="entry name" value="L,D-transpeptidase catalytic domain-like"/>
    <property type="match status" value="1"/>
</dbReference>
<gene>
    <name evidence="8" type="ORF">JR050_15970</name>
</gene>
<sequence>MRFLVSFVVVFIGFLFGTIAIEVEANEGNQLIIINKRTNQLAFFENGNLVRTFKVATGRSQDLTPEGTFQIVNKIKNRPYYKENIPGGDPKNPLGDRWLGLNARGTYGTTYAIHGNANPASIGTYASSGCVRMYDEEVRWLFDQIDIYATVYITNTSKSFEAIAASKDYVTYSEIKSVTVNKESPQPENTTITVSTNKATSVDSLYKFLVHNGTDWEMVQDFSHSNKLKWIPTKDGTYRIKAQIKSSVSDKAYDDEKEIQFDIYVPANIKIISSNLEGPLPTNSSISFSTETNNSTNHIQYSVFDGDTWRILQEYSDTGAFSWNPTKPGDYKVKVQTRHHLSNQEADEEKELTFTIFEPAILEAISTDVASPQQLSSSIAIVGASNNDDQNLFKVLVHDGDKWLTIQEFKRGPIVSWKPETSGDYKLKIQAKHSLSKAEYDSELVMDYFIYEPAILQALQVNGKGLQKNLHHFMLNASTNMMKGVEYRFSVYDGSDWVELQDYSPNSTLNWTPTQPGFYKIKVETKHALSGKIYDDSEEIPVLVYNSSLLMMPAVLTPRPRKKMKDVLTIKGLPRRSNRKKYRSTE</sequence>
<evidence type="ECO:0000313" key="9">
    <source>
        <dbReference type="Proteomes" id="UP001518925"/>
    </source>
</evidence>
<feature type="active site" description="Proton donor/acceptor" evidence="6">
    <location>
        <position position="114"/>
    </location>
</feature>
<dbReference type="Pfam" id="PF03734">
    <property type="entry name" value="YkuD"/>
    <property type="match status" value="1"/>
</dbReference>
<dbReference type="Proteomes" id="UP001518925">
    <property type="component" value="Unassembled WGS sequence"/>
</dbReference>
<dbReference type="PANTHER" id="PTHR30582">
    <property type="entry name" value="L,D-TRANSPEPTIDASE"/>
    <property type="match status" value="1"/>
</dbReference>
<dbReference type="InterPro" id="IPR050979">
    <property type="entry name" value="LD-transpeptidase"/>
</dbReference>
<dbReference type="EMBL" id="JAFELM010000039">
    <property type="protein sequence ID" value="MBM6619166.1"/>
    <property type="molecule type" value="Genomic_DNA"/>
</dbReference>
<dbReference type="Pfam" id="PF07495">
    <property type="entry name" value="Y_Y_Y"/>
    <property type="match status" value="3"/>
</dbReference>
<accession>A0ABS2DNN4</accession>
<keyword evidence="2" id="KW-0808">Transferase</keyword>
<dbReference type="InterPro" id="IPR038063">
    <property type="entry name" value="Transpep_catalytic_dom"/>
</dbReference>
<evidence type="ECO:0000256" key="5">
    <source>
        <dbReference type="ARBA" id="ARBA00023316"/>
    </source>
</evidence>
<evidence type="ECO:0000259" key="7">
    <source>
        <dbReference type="PROSITE" id="PS52029"/>
    </source>
</evidence>
<dbReference type="InterPro" id="IPR005490">
    <property type="entry name" value="LD_TPept_cat_dom"/>
</dbReference>
<reference evidence="8 9" key="1">
    <citation type="submission" date="2021-02" db="EMBL/GenBank/DDBJ databases">
        <title>Bacillus sp. RD4P76, an endophyte from a halophyte.</title>
        <authorList>
            <person name="Sun J.-Q."/>
        </authorList>
    </citation>
    <scope>NUCLEOTIDE SEQUENCE [LARGE SCALE GENOMIC DNA]</scope>
    <source>
        <strain evidence="8 9">RD4P76</strain>
    </source>
</reference>
<dbReference type="PROSITE" id="PS52029">
    <property type="entry name" value="LD_TPASE"/>
    <property type="match status" value="1"/>
</dbReference>
<name>A0ABS2DNN4_9BACI</name>
<keyword evidence="3 6" id="KW-0133">Cell shape</keyword>
<dbReference type="CDD" id="cd16913">
    <property type="entry name" value="YkuD_like"/>
    <property type="match status" value="1"/>
</dbReference>
<evidence type="ECO:0000256" key="6">
    <source>
        <dbReference type="PROSITE-ProRule" id="PRU01373"/>
    </source>
</evidence>
<protein>
    <submittedName>
        <fullName evidence="8">L,D-transpeptidase family protein</fullName>
    </submittedName>
</protein>
<organism evidence="8 9">
    <name type="scientific">Bacillus suaedaesalsae</name>
    <dbReference type="NCBI Taxonomy" id="2810349"/>
    <lineage>
        <taxon>Bacteria</taxon>
        <taxon>Bacillati</taxon>
        <taxon>Bacillota</taxon>
        <taxon>Bacilli</taxon>
        <taxon>Bacillales</taxon>
        <taxon>Bacillaceae</taxon>
        <taxon>Bacillus</taxon>
    </lineage>
</organism>
<proteinExistence type="predicted"/>
<keyword evidence="9" id="KW-1185">Reference proteome</keyword>
<evidence type="ECO:0000256" key="1">
    <source>
        <dbReference type="ARBA" id="ARBA00004752"/>
    </source>
</evidence>
<dbReference type="PANTHER" id="PTHR30582:SF4">
    <property type="entry name" value="L,D-TRANSPEPTIDASE YQJB-RELATED"/>
    <property type="match status" value="1"/>
</dbReference>
<comment type="pathway">
    <text evidence="1 6">Cell wall biogenesis; peptidoglycan biosynthesis.</text>
</comment>
<evidence type="ECO:0000256" key="4">
    <source>
        <dbReference type="ARBA" id="ARBA00022984"/>
    </source>
</evidence>
<keyword evidence="4 6" id="KW-0573">Peptidoglycan synthesis</keyword>
<dbReference type="RefSeq" id="WP_204204519.1">
    <property type="nucleotide sequence ID" value="NZ_JAFELM010000039.1"/>
</dbReference>
<evidence type="ECO:0000256" key="2">
    <source>
        <dbReference type="ARBA" id="ARBA00022679"/>
    </source>
</evidence>
<dbReference type="InterPro" id="IPR011123">
    <property type="entry name" value="Y_Y_Y"/>
</dbReference>
<keyword evidence="5 6" id="KW-0961">Cell wall biogenesis/degradation</keyword>
<feature type="domain" description="L,D-TPase catalytic" evidence="7">
    <location>
        <begin position="30"/>
        <end position="154"/>
    </location>
</feature>